<evidence type="ECO:0000313" key="1">
    <source>
        <dbReference type="EMBL" id="PKY49594.1"/>
    </source>
</evidence>
<dbReference type="EMBL" id="LLXI01000762">
    <property type="protein sequence ID" value="PKY49594.1"/>
    <property type="molecule type" value="Genomic_DNA"/>
</dbReference>
<dbReference type="PANTHER" id="PTHR45011">
    <property type="entry name" value="DAP3-BINDING CELL DEATH ENHANCER 1"/>
    <property type="match status" value="1"/>
</dbReference>
<dbReference type="VEuPathDB" id="FungiDB:RhiirA1_463173"/>
<dbReference type="SMART" id="SM00671">
    <property type="entry name" value="SEL1"/>
    <property type="match status" value="4"/>
</dbReference>
<evidence type="ECO:0008006" key="3">
    <source>
        <dbReference type="Google" id="ProtNLM"/>
    </source>
</evidence>
<dbReference type="SUPFAM" id="SSF81901">
    <property type="entry name" value="HCP-like"/>
    <property type="match status" value="1"/>
</dbReference>
<dbReference type="Pfam" id="PF08238">
    <property type="entry name" value="Sel1"/>
    <property type="match status" value="5"/>
</dbReference>
<dbReference type="VEuPathDB" id="FungiDB:FUN_014046"/>
<dbReference type="Gene3D" id="3.80.10.10">
    <property type="entry name" value="Ribonuclease Inhibitor"/>
    <property type="match status" value="1"/>
</dbReference>
<dbReference type="InterPro" id="IPR011990">
    <property type="entry name" value="TPR-like_helical_dom_sf"/>
</dbReference>
<comment type="caution">
    <text evidence="1">The sequence shown here is derived from an EMBL/GenBank/DDBJ whole genome shotgun (WGS) entry which is preliminary data.</text>
</comment>
<accession>A0A2I1GSS0</accession>
<dbReference type="AlphaFoldDB" id="A0A2I1GSS0"/>
<dbReference type="InterPro" id="IPR006597">
    <property type="entry name" value="Sel1-like"/>
</dbReference>
<dbReference type="PANTHER" id="PTHR45011:SF1">
    <property type="entry name" value="DAP3-BINDING CELL DEATH ENHANCER 1"/>
    <property type="match status" value="1"/>
</dbReference>
<proteinExistence type="predicted"/>
<dbReference type="InterPro" id="IPR032675">
    <property type="entry name" value="LRR_dom_sf"/>
</dbReference>
<name>A0A2I1GSS0_9GLOM</name>
<dbReference type="InterPro" id="IPR052748">
    <property type="entry name" value="ISR_Activator"/>
</dbReference>
<organism evidence="1 2">
    <name type="scientific">Rhizophagus irregularis</name>
    <dbReference type="NCBI Taxonomy" id="588596"/>
    <lineage>
        <taxon>Eukaryota</taxon>
        <taxon>Fungi</taxon>
        <taxon>Fungi incertae sedis</taxon>
        <taxon>Mucoromycota</taxon>
        <taxon>Glomeromycotina</taxon>
        <taxon>Glomeromycetes</taxon>
        <taxon>Glomerales</taxon>
        <taxon>Glomeraceae</taxon>
        <taxon>Rhizophagus</taxon>
    </lineage>
</organism>
<protein>
    <recommendedName>
        <fullName evidence="3">HCP-like protein</fullName>
    </recommendedName>
</protein>
<dbReference type="Proteomes" id="UP000234323">
    <property type="component" value="Unassembled WGS sequence"/>
</dbReference>
<dbReference type="Gene3D" id="1.25.40.10">
    <property type="entry name" value="Tetratricopeptide repeat domain"/>
    <property type="match status" value="1"/>
</dbReference>
<reference evidence="1 2" key="1">
    <citation type="submission" date="2015-10" db="EMBL/GenBank/DDBJ databases">
        <title>Genome analyses suggest a sexual origin of heterokaryosis in a supposedly ancient asexual fungus.</title>
        <authorList>
            <person name="Ropars J."/>
            <person name="Sedzielewska K."/>
            <person name="Noel J."/>
            <person name="Charron P."/>
            <person name="Farinelli L."/>
            <person name="Marton T."/>
            <person name="Kruger M."/>
            <person name="Pelin A."/>
            <person name="Brachmann A."/>
            <person name="Corradi N."/>
        </authorList>
    </citation>
    <scope>NUCLEOTIDE SEQUENCE [LARGE SCALE GENOMIC DNA]</scope>
    <source>
        <strain evidence="1 2">A4</strain>
    </source>
</reference>
<gene>
    <name evidence="1" type="ORF">RhiirA4_465644</name>
</gene>
<evidence type="ECO:0000313" key="2">
    <source>
        <dbReference type="Proteomes" id="UP000234323"/>
    </source>
</evidence>
<sequence>MSISKIFSGDLPELLYKIINYFQGDYSTLHSCVLVNRLWCRLTIPLLWEDPFSIPTGNFNFIEVYLYYLNDHLKTKLNEHEIINNVLLPSNTLFNYPSFIRYLNINKIVPSIESWLRANDKIKFTNAYYEQISDTETEFKCWINILIFKMFIKHEVKLHTLEIEISRSIYNKHAENILEIILQNPNFIHNVRNLKLSILSSINKTLIKNRISQLINLQKNLKKVSFSSNTLPLYRSLLLSKESNCSNTLNTIIFYYVNFKGINNLDKVFEQLNVLESVHLIHCSFLNTGFIQQIINLTKPFKLKTLFVSKISQIESLQSLLQKSGNYLENFGCELGGTNYNQRQQLLELIIKCCKNIKFLDLDNVITPLMISLIENVKQNLNRLSISVGNNQDSNSKLVLQNLGQILPSRLDYLCMSLYDIKESDFEIFIKNSQDTYFKKLLIEIIERDDTSDGTDILPYIKEYIMKKKRVNYLAIKYTCPSSWFDEMDLSDSGRAEEFKLYNIKVLSYISLFIDINRSSESWNFGQTWDELGLTIRKTGLVLSKDKLIIDTSENKDKAFNLFINASEKNHILAQYFVGECYFYGYGTIKNEKLTFEYYEKAANNGIINAVYNLGVSYNYGIGVEKDYNKAFELAKQSAEEGHIKGLMMLGYCYNKGIGTKIDKQKAFELYRESANLGYDVAQNNLAILYEKGYGITKDIDKAIYWYEKSAKQGYKSAKNHLKRLQKK</sequence>
<keyword evidence="2" id="KW-1185">Reference proteome</keyword>